<feature type="region of interest" description="Disordered" evidence="6">
    <location>
        <begin position="355"/>
        <end position="465"/>
    </location>
</feature>
<keyword evidence="3" id="KW-0597">Phosphoprotein</keyword>
<dbReference type="OrthoDB" id="3357461at2"/>
<evidence type="ECO:0000313" key="9">
    <source>
        <dbReference type="Proteomes" id="UP000243342"/>
    </source>
</evidence>
<dbReference type="SMART" id="SM00387">
    <property type="entry name" value="HATPase_c"/>
    <property type="match status" value="1"/>
</dbReference>
<dbReference type="InterPro" id="IPR050428">
    <property type="entry name" value="TCS_sensor_his_kinase"/>
</dbReference>
<organism evidence="8 9">
    <name type="scientific">Mangrovactinospora gilvigrisea</name>
    <dbReference type="NCBI Taxonomy" id="1428644"/>
    <lineage>
        <taxon>Bacteria</taxon>
        <taxon>Bacillati</taxon>
        <taxon>Actinomycetota</taxon>
        <taxon>Actinomycetes</taxon>
        <taxon>Kitasatosporales</taxon>
        <taxon>Streptomycetaceae</taxon>
        <taxon>Mangrovactinospora</taxon>
    </lineage>
</organism>
<accession>A0A1J7BJ87</accession>
<evidence type="ECO:0000256" key="6">
    <source>
        <dbReference type="SAM" id="MobiDB-lite"/>
    </source>
</evidence>
<gene>
    <name evidence="8" type="ORF">BIV57_04135</name>
</gene>
<evidence type="ECO:0000256" key="1">
    <source>
        <dbReference type="ARBA" id="ARBA00000085"/>
    </source>
</evidence>
<feature type="compositionally biased region" description="Low complexity" evidence="6">
    <location>
        <begin position="355"/>
        <end position="376"/>
    </location>
</feature>
<dbReference type="PANTHER" id="PTHR45436:SF5">
    <property type="entry name" value="SENSOR HISTIDINE KINASE TRCS"/>
    <property type="match status" value="1"/>
</dbReference>
<dbReference type="STRING" id="1428644.BIV57_04135"/>
<keyword evidence="9" id="KW-1185">Reference proteome</keyword>
<protein>
    <recommendedName>
        <fullName evidence="2">histidine kinase</fullName>
        <ecNumber evidence="2">2.7.13.3</ecNumber>
    </recommendedName>
</protein>
<evidence type="ECO:0000256" key="2">
    <source>
        <dbReference type="ARBA" id="ARBA00012438"/>
    </source>
</evidence>
<proteinExistence type="predicted"/>
<dbReference type="SUPFAM" id="SSF55874">
    <property type="entry name" value="ATPase domain of HSP90 chaperone/DNA topoisomerase II/histidine kinase"/>
    <property type="match status" value="1"/>
</dbReference>
<sequence>MSSPVTDPAFYLVTVALVVACVLLVRQRSQRRELEQHRALQEVRRVELERAVTDRDAELSHLAQQVLPDLITRLWHGQAADPQTEPMSAALAGSAFAQAEQQVMALALSVADQAAQRAEDAAQAAVRTVTRALQALVNEQQGAVLALLDGHHDQAVLRDALAIDHASSQLGRRAQVIAILTGSWPGRQRVPAPLMDVVRGGISRIRDYQRVTVSNDLPLAVASQAVEPVVLAVAELLDNAARHSEPGSDVEVKFKNGHNGATITIDDAGVGLKPEDLALAAKLLDGSQPMRLTSLRNPPRFGLAAVGVLAHRYGFRASVEEGSPYGGARATIFLPRALLTPATPMAAAEPHQAFAPAADQAAAHTEAPMVTSAPAEPVAPSPAPQVPAPRPAEPEPVAESSGGFAVRADGLPQRRRHRPDHQATDEADPGIRRPTDPLAGVAAFARRRPSPTSPDGSHDERNSAP</sequence>
<reference evidence="8 9" key="1">
    <citation type="submission" date="2016-10" db="EMBL/GenBank/DDBJ databases">
        <title>Genome sequence of Streptomyces gilvigriseus MUSC 26.</title>
        <authorList>
            <person name="Lee L.-H."/>
            <person name="Ser H.-L."/>
        </authorList>
    </citation>
    <scope>NUCLEOTIDE SEQUENCE [LARGE SCALE GENOMIC DNA]</scope>
    <source>
        <strain evidence="8 9">MUSC 26</strain>
    </source>
</reference>
<evidence type="ECO:0000259" key="7">
    <source>
        <dbReference type="SMART" id="SM00387"/>
    </source>
</evidence>
<dbReference type="Gene3D" id="3.30.565.10">
    <property type="entry name" value="Histidine kinase-like ATPase, C-terminal domain"/>
    <property type="match status" value="1"/>
</dbReference>
<dbReference type="Pfam" id="PF02518">
    <property type="entry name" value="HATPase_c"/>
    <property type="match status" value="1"/>
</dbReference>
<dbReference type="RefSeq" id="WP_071655279.1">
    <property type="nucleotide sequence ID" value="NZ_MLCF01000013.1"/>
</dbReference>
<dbReference type="InterPro" id="IPR036890">
    <property type="entry name" value="HATPase_C_sf"/>
</dbReference>
<dbReference type="GO" id="GO:0005886">
    <property type="term" value="C:plasma membrane"/>
    <property type="evidence" value="ECO:0007669"/>
    <property type="project" value="TreeGrafter"/>
</dbReference>
<feature type="compositionally biased region" description="Basic and acidic residues" evidence="6">
    <location>
        <begin position="456"/>
        <end position="465"/>
    </location>
</feature>
<dbReference type="InterPro" id="IPR003594">
    <property type="entry name" value="HATPase_dom"/>
</dbReference>
<feature type="compositionally biased region" description="Basic and acidic residues" evidence="6">
    <location>
        <begin position="420"/>
        <end position="435"/>
    </location>
</feature>
<dbReference type="EMBL" id="MLCF01000013">
    <property type="protein sequence ID" value="OIV38743.1"/>
    <property type="molecule type" value="Genomic_DNA"/>
</dbReference>
<dbReference type="GO" id="GO:0000160">
    <property type="term" value="P:phosphorelay signal transduction system"/>
    <property type="evidence" value="ECO:0007669"/>
    <property type="project" value="TreeGrafter"/>
</dbReference>
<dbReference type="PANTHER" id="PTHR45436">
    <property type="entry name" value="SENSOR HISTIDINE KINASE YKOH"/>
    <property type="match status" value="1"/>
</dbReference>
<feature type="compositionally biased region" description="Pro residues" evidence="6">
    <location>
        <begin position="377"/>
        <end position="391"/>
    </location>
</feature>
<dbReference type="AlphaFoldDB" id="A0A1J7BJ87"/>
<keyword evidence="4" id="KW-0808">Transferase</keyword>
<feature type="domain" description="Histidine kinase/HSP90-like ATPase" evidence="7">
    <location>
        <begin position="224"/>
        <end position="338"/>
    </location>
</feature>
<comment type="catalytic activity">
    <reaction evidence="1">
        <text>ATP + protein L-histidine = ADP + protein N-phospho-L-histidine.</text>
        <dbReference type="EC" id="2.7.13.3"/>
    </reaction>
</comment>
<comment type="caution">
    <text evidence="8">The sequence shown here is derived from an EMBL/GenBank/DDBJ whole genome shotgun (WGS) entry which is preliminary data.</text>
</comment>
<dbReference type="Proteomes" id="UP000243342">
    <property type="component" value="Unassembled WGS sequence"/>
</dbReference>
<keyword evidence="5" id="KW-0418">Kinase</keyword>
<evidence type="ECO:0000256" key="5">
    <source>
        <dbReference type="ARBA" id="ARBA00022777"/>
    </source>
</evidence>
<dbReference type="GO" id="GO:0004673">
    <property type="term" value="F:protein histidine kinase activity"/>
    <property type="evidence" value="ECO:0007669"/>
    <property type="project" value="UniProtKB-EC"/>
</dbReference>
<evidence type="ECO:0000256" key="4">
    <source>
        <dbReference type="ARBA" id="ARBA00022679"/>
    </source>
</evidence>
<dbReference type="EC" id="2.7.13.3" evidence="2"/>
<evidence type="ECO:0000256" key="3">
    <source>
        <dbReference type="ARBA" id="ARBA00022553"/>
    </source>
</evidence>
<evidence type="ECO:0000313" key="8">
    <source>
        <dbReference type="EMBL" id="OIV38743.1"/>
    </source>
</evidence>
<name>A0A1J7BJ87_9ACTN</name>